<gene>
    <name evidence="5" type="ORF">CHH72_13960</name>
</gene>
<accession>A0A268NY09</accession>
<dbReference type="AlphaFoldDB" id="A0A268NY09"/>
<dbReference type="CDD" id="cd07043">
    <property type="entry name" value="STAS_anti-anti-sigma_factors"/>
    <property type="match status" value="1"/>
</dbReference>
<dbReference type="InterPro" id="IPR003658">
    <property type="entry name" value="Anti-sigma_ant"/>
</dbReference>
<dbReference type="NCBIfam" id="TIGR00377">
    <property type="entry name" value="ant_ant_sig"/>
    <property type="match status" value="1"/>
</dbReference>
<evidence type="ECO:0000313" key="6">
    <source>
        <dbReference type="Proteomes" id="UP000216207"/>
    </source>
</evidence>
<dbReference type="SUPFAM" id="SSF52091">
    <property type="entry name" value="SpoIIaa-like"/>
    <property type="match status" value="1"/>
</dbReference>
<dbReference type="Pfam" id="PF01740">
    <property type="entry name" value="STAS"/>
    <property type="match status" value="1"/>
</dbReference>
<protein>
    <recommendedName>
        <fullName evidence="4">Anti-sigma factor antagonist</fullName>
    </recommendedName>
</protein>
<name>A0A268NY09_SHOCL</name>
<dbReference type="PANTHER" id="PTHR33495:SF9">
    <property type="entry name" value="ANTI-SIGMA-B FACTOR ANTAGONIST"/>
    <property type="match status" value="1"/>
</dbReference>
<dbReference type="Gene3D" id="3.30.750.24">
    <property type="entry name" value="STAS domain"/>
    <property type="match status" value="1"/>
</dbReference>
<dbReference type="PROSITE" id="PS50801">
    <property type="entry name" value="STAS"/>
    <property type="match status" value="1"/>
</dbReference>
<reference evidence="5 6" key="1">
    <citation type="submission" date="2017-07" db="EMBL/GenBank/DDBJ databases">
        <title>Isolation and whole genome analysis of endospore-forming bacteria from heroin.</title>
        <authorList>
            <person name="Kalinowski J."/>
            <person name="Ahrens B."/>
            <person name="Al-Dilaimi A."/>
            <person name="Winkler A."/>
            <person name="Wibberg D."/>
            <person name="Schleenbecker U."/>
            <person name="Ruckert C."/>
            <person name="Wolfel R."/>
            <person name="Grass G."/>
        </authorList>
    </citation>
    <scope>NUCLEOTIDE SEQUENCE [LARGE SCALE GENOMIC DNA]</scope>
    <source>
        <strain evidence="5 6">7539</strain>
    </source>
</reference>
<dbReference type="InterPro" id="IPR036513">
    <property type="entry name" value="STAS_dom_sf"/>
</dbReference>
<proteinExistence type="inferred from homology"/>
<dbReference type="Proteomes" id="UP000216207">
    <property type="component" value="Unassembled WGS sequence"/>
</dbReference>
<organism evidence="5 6">
    <name type="scientific">Shouchella clausii</name>
    <name type="common">Alkalihalobacillus clausii</name>
    <dbReference type="NCBI Taxonomy" id="79880"/>
    <lineage>
        <taxon>Bacteria</taxon>
        <taxon>Bacillati</taxon>
        <taxon>Bacillota</taxon>
        <taxon>Bacilli</taxon>
        <taxon>Bacillales</taxon>
        <taxon>Bacillaceae</taxon>
        <taxon>Shouchella</taxon>
    </lineage>
</organism>
<comment type="function">
    <text evidence="3">Positive regulator of sigma-B activity. Non-phosphorylated RsbV binds to RsbW, preventing its association with sigma-B. When phosphorylated, releases RsbW, which is then free to complex with and inactivate sigma-B.</text>
</comment>
<evidence type="ECO:0000256" key="2">
    <source>
        <dbReference type="ARBA" id="ARBA00022553"/>
    </source>
</evidence>
<dbReference type="EMBL" id="NPCC01000017">
    <property type="protein sequence ID" value="PAE88374.1"/>
    <property type="molecule type" value="Genomic_DNA"/>
</dbReference>
<evidence type="ECO:0000256" key="4">
    <source>
        <dbReference type="RuleBase" id="RU003749"/>
    </source>
</evidence>
<comment type="similarity">
    <text evidence="1 4">Belongs to the anti-sigma-factor antagonist family.</text>
</comment>
<sequence>MNLTIRSEQTDNAYHIYLAGEIDAYTAPQLRESLIPLAKEKGIEMTIHFNEVEYIDSTGLGVFVGVLKTTDANGSNLKLCGMSSRVRRLFSITGLDEVITIEEVKEGQS</sequence>
<dbReference type="PANTHER" id="PTHR33495">
    <property type="entry name" value="ANTI-SIGMA FACTOR ANTAGONIST TM_1081-RELATED-RELATED"/>
    <property type="match status" value="1"/>
</dbReference>
<dbReference type="OMA" id="MNLAINI"/>
<comment type="caution">
    <text evidence="5">The sequence shown here is derived from an EMBL/GenBank/DDBJ whole genome shotgun (WGS) entry which is preliminary data.</text>
</comment>
<dbReference type="RefSeq" id="WP_011245669.1">
    <property type="nucleotide sequence ID" value="NZ_BOQQ01000007.1"/>
</dbReference>
<evidence type="ECO:0000256" key="3">
    <source>
        <dbReference type="ARBA" id="ARBA00024670"/>
    </source>
</evidence>
<dbReference type="InterPro" id="IPR002645">
    <property type="entry name" value="STAS_dom"/>
</dbReference>
<evidence type="ECO:0000256" key="1">
    <source>
        <dbReference type="ARBA" id="ARBA00009013"/>
    </source>
</evidence>
<keyword evidence="2" id="KW-0597">Phosphoprotein</keyword>
<evidence type="ECO:0000313" key="5">
    <source>
        <dbReference type="EMBL" id="PAE88374.1"/>
    </source>
</evidence>
<dbReference type="GO" id="GO:0043856">
    <property type="term" value="F:anti-sigma factor antagonist activity"/>
    <property type="evidence" value="ECO:0007669"/>
    <property type="project" value="InterPro"/>
</dbReference>